<dbReference type="OrthoDB" id="1235206at2"/>
<comment type="caution">
    <text evidence="1">The sequence shown here is derived from an EMBL/GenBank/DDBJ whole genome shotgun (WGS) entry which is preliminary data.</text>
</comment>
<evidence type="ECO:0000313" key="2">
    <source>
        <dbReference type="Proteomes" id="UP000093432"/>
    </source>
</evidence>
<sequence length="284" mass="32652">MEENKLDKREELKTYFETGKYPTENQFSDLIDSLKLKGDLLTNKDAVIIANSLNWVYINNAYVSYYTSNLNGARFQFTISSADEEDQLLTIEDFSYNDKKQYFFGKAPYTIKAKELPAEGLGETEYYHVFFSLEDGSTVARLIGNSLPEIPEGFVLGILNGKRLMLQINRQNMGQRLNIVNTGIKFHNKTSIPVQYSIQASYWGHAFTFEDIVTNHYDAWDSLNFYFKADLRGVEQSVECSIYDTDQNRLLTTVNLEAGQNYMLMGGNEVKGIRNIRIECNYTH</sequence>
<dbReference type="Proteomes" id="UP000093432">
    <property type="component" value="Unassembled WGS sequence"/>
</dbReference>
<dbReference type="EMBL" id="MAYG01000001">
    <property type="protein sequence ID" value="OCA74505.1"/>
    <property type="molecule type" value="Genomic_DNA"/>
</dbReference>
<dbReference type="RefSeq" id="WP_065398495.1">
    <property type="nucleotide sequence ID" value="NZ_MAYG01000001.1"/>
</dbReference>
<proteinExistence type="predicted"/>
<accession>A0A1B8ZSD5</accession>
<evidence type="ECO:0000313" key="1">
    <source>
        <dbReference type="EMBL" id="OCA74505.1"/>
    </source>
</evidence>
<protein>
    <submittedName>
        <fullName evidence="1">Uncharacterized protein</fullName>
    </submittedName>
</protein>
<reference evidence="2" key="1">
    <citation type="submission" date="2016-07" db="EMBL/GenBank/DDBJ databases">
        <authorList>
            <person name="Florea S."/>
            <person name="Webb J.S."/>
            <person name="Jaromczyk J."/>
            <person name="Schardl C.L."/>
        </authorList>
    </citation>
    <scope>NUCLEOTIDE SEQUENCE [LARGE SCALE GENOMIC DNA]</scope>
    <source>
        <strain evidence="2">CC-VM-7</strain>
    </source>
</reference>
<dbReference type="AlphaFoldDB" id="A0A1B8ZSD5"/>
<name>A0A1B8ZSD5_9FLAO</name>
<organism evidence="1 2">
    <name type="scientific">Chryseobacterium arthrosphaerae</name>
    <dbReference type="NCBI Taxonomy" id="651561"/>
    <lineage>
        <taxon>Bacteria</taxon>
        <taxon>Pseudomonadati</taxon>
        <taxon>Bacteroidota</taxon>
        <taxon>Flavobacteriia</taxon>
        <taxon>Flavobacteriales</taxon>
        <taxon>Weeksellaceae</taxon>
        <taxon>Chryseobacterium group</taxon>
        <taxon>Chryseobacterium</taxon>
    </lineage>
</organism>
<dbReference type="STRING" id="651561.BBI00_09265"/>
<gene>
    <name evidence="1" type="ORF">BBI00_09265</name>
</gene>